<evidence type="ECO:0000256" key="1">
    <source>
        <dbReference type="ARBA" id="ARBA00004167"/>
    </source>
</evidence>
<keyword evidence="6" id="KW-0472">Membrane</keyword>
<evidence type="ECO:0000313" key="10">
    <source>
        <dbReference type="EMBL" id="MFD1009591.1"/>
    </source>
</evidence>
<dbReference type="RefSeq" id="WP_379559618.1">
    <property type="nucleotide sequence ID" value="NZ_JBHTJS010000063.1"/>
</dbReference>
<name>A0ABW3KND5_9GAMM</name>
<dbReference type="Proteomes" id="UP001597048">
    <property type="component" value="Unassembled WGS sequence"/>
</dbReference>
<accession>A0ABW3KND5</accession>
<comment type="caution">
    <text evidence="10">The sequence shown here is derived from an EMBL/GenBank/DDBJ whole genome shotgun (WGS) entry which is preliminary data.</text>
</comment>
<dbReference type="InterPro" id="IPR041916">
    <property type="entry name" value="Anti_sigma_zinc_sf"/>
</dbReference>
<evidence type="ECO:0000313" key="11">
    <source>
        <dbReference type="Proteomes" id="UP001597048"/>
    </source>
</evidence>
<evidence type="ECO:0000256" key="6">
    <source>
        <dbReference type="ARBA" id="ARBA00023136"/>
    </source>
</evidence>
<dbReference type="Pfam" id="PF10099">
    <property type="entry name" value="RskA_C"/>
    <property type="match status" value="1"/>
</dbReference>
<evidence type="ECO:0000259" key="9">
    <source>
        <dbReference type="Pfam" id="PF10099"/>
    </source>
</evidence>
<dbReference type="Gene3D" id="1.10.10.1320">
    <property type="entry name" value="Anti-sigma factor, zinc-finger domain"/>
    <property type="match status" value="1"/>
</dbReference>
<dbReference type="PANTHER" id="PTHR37461:SF1">
    <property type="entry name" value="ANTI-SIGMA-K FACTOR RSKA"/>
    <property type="match status" value="1"/>
</dbReference>
<feature type="domain" description="Anti-sigma K factor RskA C-terminal" evidence="9">
    <location>
        <begin position="104"/>
        <end position="225"/>
    </location>
</feature>
<dbReference type="EMBL" id="JBHTJS010000063">
    <property type="protein sequence ID" value="MFD1009591.1"/>
    <property type="molecule type" value="Genomic_DNA"/>
</dbReference>
<keyword evidence="5" id="KW-1133">Transmembrane helix</keyword>
<keyword evidence="4" id="KW-0812">Transmembrane</keyword>
<evidence type="ECO:0000256" key="3">
    <source>
        <dbReference type="ARBA" id="ARBA00022475"/>
    </source>
</evidence>
<keyword evidence="11" id="KW-1185">Reference proteome</keyword>
<proteinExistence type="predicted"/>
<comment type="subcellular location">
    <subcellularLocation>
        <location evidence="2">Cell membrane</location>
    </subcellularLocation>
    <subcellularLocation>
        <location evidence="1">Membrane</location>
        <topology evidence="1">Single-pass membrane protein</topology>
    </subcellularLocation>
</comment>
<gene>
    <name evidence="10" type="ORF">ACFQ1C_15695</name>
</gene>
<organism evidence="10 11">
    <name type="scientific">Oceanisphaera ostreae</name>
    <dbReference type="NCBI Taxonomy" id="914151"/>
    <lineage>
        <taxon>Bacteria</taxon>
        <taxon>Pseudomonadati</taxon>
        <taxon>Pseudomonadota</taxon>
        <taxon>Gammaproteobacteria</taxon>
        <taxon>Aeromonadales</taxon>
        <taxon>Aeromonadaceae</taxon>
        <taxon>Oceanisphaera</taxon>
    </lineage>
</organism>
<protein>
    <recommendedName>
        <fullName evidence="8">Regulator of SigK</fullName>
    </recommendedName>
    <alternativeName>
        <fullName evidence="7">Sigma-K anti-sigma factor RskA</fullName>
    </alternativeName>
</protein>
<reference evidence="11" key="1">
    <citation type="journal article" date="2019" name="Int. J. Syst. Evol. Microbiol.">
        <title>The Global Catalogue of Microorganisms (GCM) 10K type strain sequencing project: providing services to taxonomists for standard genome sequencing and annotation.</title>
        <authorList>
            <consortium name="The Broad Institute Genomics Platform"/>
            <consortium name="The Broad Institute Genome Sequencing Center for Infectious Disease"/>
            <person name="Wu L."/>
            <person name="Ma J."/>
        </authorList>
    </citation>
    <scope>NUCLEOTIDE SEQUENCE [LARGE SCALE GENOMIC DNA]</scope>
    <source>
        <strain evidence="11">CCUG 60525</strain>
    </source>
</reference>
<dbReference type="PANTHER" id="PTHR37461">
    <property type="entry name" value="ANTI-SIGMA-K FACTOR RSKA"/>
    <property type="match status" value="1"/>
</dbReference>
<dbReference type="InterPro" id="IPR051474">
    <property type="entry name" value="Anti-sigma-K/W_factor"/>
</dbReference>
<evidence type="ECO:0000256" key="5">
    <source>
        <dbReference type="ARBA" id="ARBA00022989"/>
    </source>
</evidence>
<evidence type="ECO:0000256" key="7">
    <source>
        <dbReference type="ARBA" id="ARBA00029829"/>
    </source>
</evidence>
<evidence type="ECO:0000256" key="4">
    <source>
        <dbReference type="ARBA" id="ARBA00022692"/>
    </source>
</evidence>
<evidence type="ECO:0000256" key="2">
    <source>
        <dbReference type="ARBA" id="ARBA00004236"/>
    </source>
</evidence>
<sequence>MNDEHLHDFELHALAGEYVLGTLIGEERRQLEQRLVFDKPLQAAVAEWEARLHPLTELVTPQTPSPQLWPRVGRSLDALTQTQVVAEPARWWQQLGLWRGLTAASLAMSLLLAAVVVYRPLPEPSYIVVLVGPEDRDPGWLVQASDLNEVQLIPLASVEVPADQVLEFWTKGEDWSRPVSLGLVEPGKRLRIGLDTLPPLAPNQLFELTLEQAGGSSTGLPTGPIQFIGRAVKI</sequence>
<dbReference type="InterPro" id="IPR018764">
    <property type="entry name" value="RskA_C"/>
</dbReference>
<keyword evidence="3" id="KW-1003">Cell membrane</keyword>
<evidence type="ECO:0000256" key="8">
    <source>
        <dbReference type="ARBA" id="ARBA00030803"/>
    </source>
</evidence>